<dbReference type="EMBL" id="KB456270">
    <property type="protein sequence ID" value="EMF09126.1"/>
    <property type="molecule type" value="Genomic_DNA"/>
</dbReference>
<dbReference type="RefSeq" id="XP_016757247.1">
    <property type="nucleotide sequence ID" value="XM_016907143.1"/>
</dbReference>
<keyword evidence="2" id="KW-1185">Reference proteome</keyword>
<sequence length="65" mass="7351">MSMRDTISMHDIPSHTAPWRIITGLASGTWHPLTWLSFQPPMNTGLATLRNTAWKKSSREEARCA</sequence>
<gene>
    <name evidence="1" type="ORF">SEPMUDRAFT_151947</name>
</gene>
<dbReference type="HOGENOM" id="CLU_2851182_0_0_1"/>
<proteinExistence type="predicted"/>
<accession>M3CZM6</accession>
<dbReference type="GeneID" id="27904280"/>
<protein>
    <submittedName>
        <fullName evidence="1">Uncharacterized protein</fullName>
    </submittedName>
</protein>
<name>M3CZM6_SPHMS</name>
<dbReference type="Proteomes" id="UP000016931">
    <property type="component" value="Unassembled WGS sequence"/>
</dbReference>
<dbReference type="AlphaFoldDB" id="M3CZM6"/>
<organism evidence="1 2">
    <name type="scientific">Sphaerulina musiva (strain SO2202)</name>
    <name type="common">Poplar stem canker fungus</name>
    <name type="synonym">Septoria musiva</name>
    <dbReference type="NCBI Taxonomy" id="692275"/>
    <lineage>
        <taxon>Eukaryota</taxon>
        <taxon>Fungi</taxon>
        <taxon>Dikarya</taxon>
        <taxon>Ascomycota</taxon>
        <taxon>Pezizomycotina</taxon>
        <taxon>Dothideomycetes</taxon>
        <taxon>Dothideomycetidae</taxon>
        <taxon>Mycosphaerellales</taxon>
        <taxon>Mycosphaerellaceae</taxon>
        <taxon>Sphaerulina</taxon>
    </lineage>
</organism>
<evidence type="ECO:0000313" key="1">
    <source>
        <dbReference type="EMBL" id="EMF09126.1"/>
    </source>
</evidence>
<evidence type="ECO:0000313" key="2">
    <source>
        <dbReference type="Proteomes" id="UP000016931"/>
    </source>
</evidence>
<reference evidence="1 2" key="1">
    <citation type="journal article" date="2012" name="PLoS Pathog.">
        <title>Diverse lifestyles and strategies of plant pathogenesis encoded in the genomes of eighteen Dothideomycetes fungi.</title>
        <authorList>
            <person name="Ohm R.A."/>
            <person name="Feau N."/>
            <person name="Henrissat B."/>
            <person name="Schoch C.L."/>
            <person name="Horwitz B.A."/>
            <person name="Barry K.W."/>
            <person name="Condon B.J."/>
            <person name="Copeland A.C."/>
            <person name="Dhillon B."/>
            <person name="Glaser F."/>
            <person name="Hesse C.N."/>
            <person name="Kosti I."/>
            <person name="LaButti K."/>
            <person name="Lindquist E.A."/>
            <person name="Lucas S."/>
            <person name="Salamov A.A."/>
            <person name="Bradshaw R.E."/>
            <person name="Ciuffetti L."/>
            <person name="Hamelin R.C."/>
            <person name="Kema G.H.J."/>
            <person name="Lawrence C."/>
            <person name="Scott J.A."/>
            <person name="Spatafora J.W."/>
            <person name="Turgeon B.G."/>
            <person name="de Wit P.J.G.M."/>
            <person name="Zhong S."/>
            <person name="Goodwin S.B."/>
            <person name="Grigoriev I.V."/>
        </authorList>
    </citation>
    <scope>NUCLEOTIDE SEQUENCE [LARGE SCALE GENOMIC DNA]</scope>
    <source>
        <strain evidence="1 2">SO2202</strain>
    </source>
</reference>